<keyword evidence="1" id="KW-0805">Transcription regulation</keyword>
<reference evidence="6" key="2">
    <citation type="journal article" date="2021" name="Microbiome">
        <title>Successional dynamics and alternative stable states in a saline activated sludge microbial community over 9 years.</title>
        <authorList>
            <person name="Wang Y."/>
            <person name="Ye J."/>
            <person name="Ju F."/>
            <person name="Liu L."/>
            <person name="Boyd J.A."/>
            <person name="Deng Y."/>
            <person name="Parks D.H."/>
            <person name="Jiang X."/>
            <person name="Yin X."/>
            <person name="Woodcroft B.J."/>
            <person name="Tyson G.W."/>
            <person name="Hugenholtz P."/>
            <person name="Polz M.F."/>
            <person name="Zhang T."/>
        </authorList>
    </citation>
    <scope>NUCLEOTIDE SEQUENCE</scope>
    <source>
        <strain evidence="6">HKST-UBA01</strain>
    </source>
</reference>
<dbReference type="NCBIfam" id="TIGR02937">
    <property type="entry name" value="sigma70-ECF"/>
    <property type="match status" value="1"/>
</dbReference>
<dbReference type="NCBIfam" id="TIGR02999">
    <property type="entry name" value="Sig-70_X6"/>
    <property type="match status" value="1"/>
</dbReference>
<dbReference type="GO" id="GO:0006352">
    <property type="term" value="P:DNA-templated transcription initiation"/>
    <property type="evidence" value="ECO:0007669"/>
    <property type="project" value="InterPro"/>
</dbReference>
<dbReference type="InterPro" id="IPR013324">
    <property type="entry name" value="RNA_pol_sigma_r3/r4-like"/>
</dbReference>
<dbReference type="SUPFAM" id="SSF88659">
    <property type="entry name" value="Sigma3 and sigma4 domains of RNA polymerase sigma factors"/>
    <property type="match status" value="1"/>
</dbReference>
<sequence>MDEARRERVSQLLDSIQTDASRTPEELLTALYQELRTLARSRMAKMPPGDTLQPTALIHETYLRLVAGSPQAWNGRGHFFGAAAQAMWRILVERAREKSRQKRGGGWQRVSLDGDFALDELTPEERAHDVLALDEALERLGKDTRRGRVVFLRFVAGLSVEEVAEMLGIGARTVERDWHFSRLFLMHELQGEPPLRGAPGARGSGAQRAGAEGSDDPNVGPAFDSGDE</sequence>
<dbReference type="Gene3D" id="1.10.10.10">
    <property type="entry name" value="Winged helix-like DNA-binding domain superfamily/Winged helix DNA-binding domain"/>
    <property type="match status" value="1"/>
</dbReference>
<evidence type="ECO:0000256" key="3">
    <source>
        <dbReference type="ARBA" id="ARBA00023163"/>
    </source>
</evidence>
<evidence type="ECO:0000313" key="6">
    <source>
        <dbReference type="EMBL" id="MCA9730208.1"/>
    </source>
</evidence>
<dbReference type="InterPro" id="IPR039425">
    <property type="entry name" value="RNA_pol_sigma-70-like"/>
</dbReference>
<name>A0A956M3C8_UNCEI</name>
<dbReference type="AlphaFoldDB" id="A0A956M3C8"/>
<evidence type="ECO:0000256" key="4">
    <source>
        <dbReference type="SAM" id="MobiDB-lite"/>
    </source>
</evidence>
<dbReference type="InterPro" id="IPR011517">
    <property type="entry name" value="RNA_pol_sigma70_ECF-like"/>
</dbReference>
<comment type="caution">
    <text evidence="6">The sequence shown here is derived from an EMBL/GenBank/DDBJ whole genome shotgun (WGS) entry which is preliminary data.</text>
</comment>
<evidence type="ECO:0000259" key="5">
    <source>
        <dbReference type="Pfam" id="PF07638"/>
    </source>
</evidence>
<accession>A0A956M3C8</accession>
<dbReference type="GO" id="GO:0016987">
    <property type="term" value="F:sigma factor activity"/>
    <property type="evidence" value="ECO:0007669"/>
    <property type="project" value="UniProtKB-KW"/>
</dbReference>
<evidence type="ECO:0000313" key="7">
    <source>
        <dbReference type="Proteomes" id="UP000697710"/>
    </source>
</evidence>
<dbReference type="Pfam" id="PF07638">
    <property type="entry name" value="Sigma70_ECF"/>
    <property type="match status" value="1"/>
</dbReference>
<dbReference type="InterPro" id="IPR036388">
    <property type="entry name" value="WH-like_DNA-bd_sf"/>
</dbReference>
<feature type="domain" description="RNA polymerase sigma-70 ECF-like HTH" evidence="5">
    <location>
        <begin position="7"/>
        <end position="190"/>
    </location>
</feature>
<dbReference type="InterPro" id="IPR014284">
    <property type="entry name" value="RNA_pol_sigma-70_dom"/>
</dbReference>
<dbReference type="InterPro" id="IPR053812">
    <property type="entry name" value="HTH_Sigma70_ECF-like"/>
</dbReference>
<protein>
    <submittedName>
        <fullName evidence="6">Sigma-70 family RNA polymerase sigma factor</fullName>
    </submittedName>
</protein>
<dbReference type="Proteomes" id="UP000697710">
    <property type="component" value="Unassembled WGS sequence"/>
</dbReference>
<feature type="compositionally biased region" description="Low complexity" evidence="4">
    <location>
        <begin position="194"/>
        <end position="212"/>
    </location>
</feature>
<organism evidence="6 7">
    <name type="scientific">Eiseniibacteriota bacterium</name>
    <dbReference type="NCBI Taxonomy" id="2212470"/>
    <lineage>
        <taxon>Bacteria</taxon>
        <taxon>Candidatus Eiseniibacteriota</taxon>
    </lineage>
</organism>
<evidence type="ECO:0000256" key="1">
    <source>
        <dbReference type="ARBA" id="ARBA00023015"/>
    </source>
</evidence>
<dbReference type="EMBL" id="JAGQHR010001045">
    <property type="protein sequence ID" value="MCA9730208.1"/>
    <property type="molecule type" value="Genomic_DNA"/>
</dbReference>
<evidence type="ECO:0000256" key="2">
    <source>
        <dbReference type="ARBA" id="ARBA00023082"/>
    </source>
</evidence>
<keyword evidence="3" id="KW-0804">Transcription</keyword>
<reference evidence="6" key="1">
    <citation type="submission" date="2020-04" db="EMBL/GenBank/DDBJ databases">
        <authorList>
            <person name="Zhang T."/>
        </authorList>
    </citation>
    <scope>NUCLEOTIDE SEQUENCE</scope>
    <source>
        <strain evidence="6">HKST-UBA01</strain>
    </source>
</reference>
<keyword evidence="2" id="KW-0731">Sigma factor</keyword>
<dbReference type="PANTHER" id="PTHR43133">
    <property type="entry name" value="RNA POLYMERASE ECF-TYPE SIGMA FACTO"/>
    <property type="match status" value="1"/>
</dbReference>
<dbReference type="PANTHER" id="PTHR43133:SF39">
    <property type="entry name" value="SIMILAR TO RNA POLYMERASE SIGMA-E FACTOR"/>
    <property type="match status" value="1"/>
</dbReference>
<gene>
    <name evidence="6" type="ORF">KC729_21165</name>
</gene>
<feature type="region of interest" description="Disordered" evidence="4">
    <location>
        <begin position="194"/>
        <end position="228"/>
    </location>
</feature>
<proteinExistence type="predicted"/>